<reference evidence="1 2" key="1">
    <citation type="submission" date="2016-07" db="EMBL/GenBank/DDBJ databases">
        <title>Draft genome of the white-rot fungus Obba rivulosa 3A-2.</title>
        <authorList>
            <consortium name="DOE Joint Genome Institute"/>
            <person name="Miettinen O."/>
            <person name="Riley R."/>
            <person name="Acob R."/>
            <person name="Barry K."/>
            <person name="Cullen D."/>
            <person name="De Vries R."/>
            <person name="Hainaut M."/>
            <person name="Hatakka A."/>
            <person name="Henrissat B."/>
            <person name="Hilden K."/>
            <person name="Kuo R."/>
            <person name="Labutti K."/>
            <person name="Lipzen A."/>
            <person name="Makela M.R."/>
            <person name="Sandor L."/>
            <person name="Spatafora J.W."/>
            <person name="Grigoriev I.V."/>
            <person name="Hibbett D.S."/>
        </authorList>
    </citation>
    <scope>NUCLEOTIDE SEQUENCE [LARGE SCALE GENOMIC DNA]</scope>
    <source>
        <strain evidence="1 2">3A-2</strain>
    </source>
</reference>
<proteinExistence type="predicted"/>
<protein>
    <submittedName>
        <fullName evidence="1">Uncharacterized protein</fullName>
    </submittedName>
</protein>
<dbReference type="AlphaFoldDB" id="A0A8E2ANL5"/>
<sequence>MGAVLRLCSLNCFSTLHGTPCTRHHGWTGSRRVIWPVFTITGRSSLPTANFIPKSRYGPAPFPQPPCSTPLRAPLSPSTCVHVNNTIIARLSSSYEYCVSPFQSTVAATSPYLFSTPRIQYSSKVSRCTRRSISIRGGLKQEACINRPR</sequence>
<dbReference type="EMBL" id="KV722472">
    <property type="protein sequence ID" value="OCH87801.1"/>
    <property type="molecule type" value="Genomic_DNA"/>
</dbReference>
<accession>A0A8E2ANL5</accession>
<gene>
    <name evidence="1" type="ORF">OBBRIDRAFT_131472</name>
</gene>
<keyword evidence="2" id="KW-1185">Reference proteome</keyword>
<evidence type="ECO:0000313" key="2">
    <source>
        <dbReference type="Proteomes" id="UP000250043"/>
    </source>
</evidence>
<organism evidence="1 2">
    <name type="scientific">Obba rivulosa</name>
    <dbReference type="NCBI Taxonomy" id="1052685"/>
    <lineage>
        <taxon>Eukaryota</taxon>
        <taxon>Fungi</taxon>
        <taxon>Dikarya</taxon>
        <taxon>Basidiomycota</taxon>
        <taxon>Agaricomycotina</taxon>
        <taxon>Agaricomycetes</taxon>
        <taxon>Polyporales</taxon>
        <taxon>Gelatoporiaceae</taxon>
        <taxon>Obba</taxon>
    </lineage>
</organism>
<dbReference type="Proteomes" id="UP000250043">
    <property type="component" value="Unassembled WGS sequence"/>
</dbReference>
<evidence type="ECO:0000313" key="1">
    <source>
        <dbReference type="EMBL" id="OCH87801.1"/>
    </source>
</evidence>
<name>A0A8E2ANL5_9APHY</name>